<dbReference type="GO" id="GO:0004528">
    <property type="term" value="F:phosphodiesterase I activity"/>
    <property type="evidence" value="ECO:0007669"/>
    <property type="project" value="UniProtKB-EC"/>
</dbReference>
<keyword evidence="1" id="KW-0479">Metal-binding</keyword>
<dbReference type="GO" id="GO:0070336">
    <property type="term" value="F:flap-structured DNA binding"/>
    <property type="evidence" value="ECO:0007669"/>
    <property type="project" value="TreeGrafter"/>
</dbReference>
<keyword evidence="1" id="KW-0460">Magnesium</keyword>
<dbReference type="GO" id="GO:0046872">
    <property type="term" value="F:metal ion binding"/>
    <property type="evidence" value="ECO:0007669"/>
    <property type="project" value="UniProtKB-KW"/>
</dbReference>
<dbReference type="Pfam" id="PF21170">
    <property type="entry name" value="FAN1_TPR"/>
    <property type="match status" value="1"/>
</dbReference>
<accession>A0A1R0GPB2</accession>
<evidence type="ECO:0000256" key="1">
    <source>
        <dbReference type="RuleBase" id="RU365033"/>
    </source>
</evidence>
<keyword evidence="4" id="KW-1185">Reference proteome</keyword>
<dbReference type="GO" id="GO:0036297">
    <property type="term" value="P:interstrand cross-link repair"/>
    <property type="evidence" value="ECO:0007669"/>
    <property type="project" value="InterPro"/>
</dbReference>
<gene>
    <name evidence="3" type="ORF">AYI68_g7222</name>
</gene>
<dbReference type="STRING" id="133383.A0A1R0GPB2"/>
<dbReference type="EC" id="3.1.4.1" evidence="1"/>
<comment type="subcellular location">
    <subcellularLocation>
        <location evidence="1">Nucleus</location>
    </subcellularLocation>
</comment>
<dbReference type="EMBL" id="LSSL01005639">
    <property type="protein sequence ID" value="OLY78724.1"/>
    <property type="molecule type" value="Genomic_DNA"/>
</dbReference>
<keyword evidence="1" id="KW-0234">DNA repair</keyword>
<name>A0A1R0GPB2_9FUNG</name>
<dbReference type="AlphaFoldDB" id="A0A1R0GPB2"/>
<dbReference type="GO" id="GO:0005634">
    <property type="term" value="C:nucleus"/>
    <property type="evidence" value="ECO:0007669"/>
    <property type="project" value="UniProtKB-SubCell"/>
</dbReference>
<keyword evidence="1" id="KW-0540">Nuclease</keyword>
<dbReference type="GO" id="GO:0008409">
    <property type="term" value="F:5'-3' exonuclease activity"/>
    <property type="evidence" value="ECO:0007669"/>
    <property type="project" value="TreeGrafter"/>
</dbReference>
<dbReference type="CDD" id="cd22326">
    <property type="entry name" value="FAN1-like"/>
    <property type="match status" value="1"/>
</dbReference>
<evidence type="ECO:0000313" key="4">
    <source>
        <dbReference type="Proteomes" id="UP000187455"/>
    </source>
</evidence>
<dbReference type="GO" id="GO:0017108">
    <property type="term" value="F:5'-flap endonuclease activity"/>
    <property type="evidence" value="ECO:0007669"/>
    <property type="project" value="TreeGrafter"/>
</dbReference>
<comment type="cofactor">
    <cofactor evidence="1">
        <name>Mg(2+)</name>
        <dbReference type="ChEBI" id="CHEBI:18420"/>
    </cofactor>
    <cofactor evidence="1">
        <name>Mn(2+)</name>
        <dbReference type="ChEBI" id="CHEBI:29035"/>
    </cofactor>
</comment>
<dbReference type="InterPro" id="IPR033315">
    <property type="entry name" value="Fan1-like"/>
</dbReference>
<keyword evidence="1" id="KW-0378">Hydrolase</keyword>
<comment type="function">
    <text evidence="1">Nuclease required for the repair of DNA interstrand cross-links (ICL). Acts as a 5'-3' exonuclease that anchors at a cut end of DNA and cleaves DNA successively at every third nucleotide, allowing to excise an ICL from one strand through flanking incisions.</text>
</comment>
<dbReference type="OrthoDB" id="76364at2759"/>
<reference evidence="3 4" key="1">
    <citation type="journal article" date="2016" name="Mol. Biol. Evol.">
        <title>Genome-Wide Survey of Gut Fungi (Harpellales) Reveals the First Horizontally Transferred Ubiquitin Gene from a Mosquito Host.</title>
        <authorList>
            <person name="Wang Y."/>
            <person name="White M.M."/>
            <person name="Kvist S."/>
            <person name="Moncalvo J.M."/>
        </authorList>
    </citation>
    <scope>NUCLEOTIDE SEQUENCE [LARGE SCALE GENOMIC DNA]</scope>
    <source>
        <strain evidence="3 4">ALG-7-W6</strain>
    </source>
</reference>
<feature type="domain" description="Fanconi-associated nuclease 1-like TPR" evidence="2">
    <location>
        <begin position="623"/>
        <end position="698"/>
    </location>
</feature>
<proteinExistence type="inferred from homology"/>
<evidence type="ECO:0000313" key="3">
    <source>
        <dbReference type="EMBL" id="OLY78724.1"/>
    </source>
</evidence>
<protein>
    <recommendedName>
        <fullName evidence="1">Fanconi-associated nuclease</fullName>
        <ecNumber evidence="1">3.1.4.1</ecNumber>
    </recommendedName>
</protein>
<keyword evidence="1" id="KW-0539">Nucleus</keyword>
<evidence type="ECO:0000259" key="2">
    <source>
        <dbReference type="Pfam" id="PF21170"/>
    </source>
</evidence>
<comment type="caution">
    <text evidence="3">The sequence shown here is derived from an EMBL/GenBank/DDBJ whole genome shotgun (WGS) entry which is preliminary data.</text>
</comment>
<comment type="catalytic activity">
    <reaction evidence="1">
        <text>Hydrolytically removes 5'-nucleotides successively from the 3'-hydroxy termini of 3'-hydroxy-terminated oligonucleotides.</text>
        <dbReference type="EC" id="3.1.4.1"/>
    </reaction>
</comment>
<dbReference type="InterPro" id="IPR049126">
    <property type="entry name" value="FAN1-like_TPR"/>
</dbReference>
<dbReference type="PANTHER" id="PTHR15749:SF4">
    <property type="entry name" value="FANCONI-ASSOCIATED NUCLEASE 1"/>
    <property type="match status" value="1"/>
</dbReference>
<keyword evidence="1" id="KW-0464">Manganese</keyword>
<comment type="similarity">
    <text evidence="1">Belongs to the FAN1 family.</text>
</comment>
<keyword evidence="1" id="KW-0227">DNA damage</keyword>
<dbReference type="PANTHER" id="PTHR15749">
    <property type="entry name" value="FANCONI-ASSOCIATED NUCLEASE 1"/>
    <property type="match status" value="1"/>
</dbReference>
<organism evidence="3 4">
    <name type="scientific">Smittium mucronatum</name>
    <dbReference type="NCBI Taxonomy" id="133383"/>
    <lineage>
        <taxon>Eukaryota</taxon>
        <taxon>Fungi</taxon>
        <taxon>Fungi incertae sedis</taxon>
        <taxon>Zoopagomycota</taxon>
        <taxon>Kickxellomycotina</taxon>
        <taxon>Harpellomycetes</taxon>
        <taxon>Harpellales</taxon>
        <taxon>Legeriomycetaceae</taxon>
        <taxon>Smittium</taxon>
    </lineage>
</organism>
<dbReference type="Proteomes" id="UP000187455">
    <property type="component" value="Unassembled WGS sequence"/>
</dbReference>
<sequence length="960" mass="111258">MQNFLSALQKPFANFFYKLAFSSKYNASMERTDETLPFRSTYPILLILIGKGFYNFRNFLEHNVGGLVLPLRSTSEFDLLSDKKPDLSSLNQINQEFDTNSNFIPQKYEKSDLRVVNKKDNSYIITTPYYSNKNNHNEQELIKRIMDLEDSFVENYRNRLENEPILNEKSVSEPNIKWIFHRDSSEYVKKEPENSSGILPIQNFIIENKTSSYKINNDINSQDVKKSEGDRSISSPPTNSNYYIYKFEHMMKVVLEKESFLFCQRELKMLEKYWKMSLHSRYLFIRLFMRKNSWIPLNSLDSHGINIQAGINELTGSSDLDDKIMCKCIGHRENSHKLECDGLLPLAISESRLENLKEVLDTLPLKKLQIIIKEFNILIKGKRTINTVVDAILKQSKSQTVLSFKKLDKLELKSVTSEGEKNRTNDGDLLSNRILIKAKELLGKSVKLNERSISLFKRLFVIYARTPIIDQKSTMTTALLTSYGKLNFPSYPITRTSKMFKSRESVINYNRALQIEYKADSLSMYLRAGDLEGWKSVLDICLPSTCFWAKLIGADFSGIFLNYSPDFEECNSNFFADSGIDIHRTPVKYGSKFIPKQESTHDLECIKHQKKHISSIVNGTTESENYEKKCRFDYWRRRFTCGWVLTRIAEKCSKAFSALNMYREEAIILRALLGQSLFRLNRRGKWHRRLALITMNYLLSPKPKNKNKTKNTKLKSKNSLPKSIEPVNKFDESLECGFSPVKSEQNKKFDDDLSHGKPIRSYEHENKYLSSDEKTETETDSEIEYKDYIKSLFECRMICISAIIDSSLSIFDLIHIDKRLNSIDNKLEIPENLRFKLSKTDLNEATEVIIHGIKSTGRNRDIGESVRQVWEDNEGELCSVEQVALGYYINKGYCGVHSESSIVTSLFGLIFWDILFFPIDGVFDTEYQSHPLDMFTDAFYQSKSTFFFNTTNNIVVLDLG</sequence>
<dbReference type="InterPro" id="IPR049132">
    <property type="entry name" value="FAN1-like_euk"/>
</dbReference>